<protein>
    <submittedName>
        <fullName evidence="2">Helix-turn-helix domain-containing protein</fullName>
    </submittedName>
</protein>
<evidence type="ECO:0000313" key="3">
    <source>
        <dbReference type="Proteomes" id="UP001597192"/>
    </source>
</evidence>
<sequence>MTSNIIKQFENALDRTGISKVTLAQEIHISQSAMSNWSARGSIPELMLIRAAKVIGDYRFKLEAGLALVGLKIVEDKSIDDTPQARYFSTEKEADDRKRLDNQILLVLSKKPGARTMDDREAVERYAKELTEQIGSEQSYLAAILEDWDLEGA</sequence>
<evidence type="ECO:0000259" key="1">
    <source>
        <dbReference type="Pfam" id="PF07022"/>
    </source>
</evidence>
<dbReference type="Proteomes" id="UP001597192">
    <property type="component" value="Unassembled WGS sequence"/>
</dbReference>
<dbReference type="RefSeq" id="WP_125697323.1">
    <property type="nucleotide sequence ID" value="NZ_JBHTOG010000003.1"/>
</dbReference>
<reference evidence="3" key="1">
    <citation type="journal article" date="2019" name="Int. J. Syst. Evol. Microbiol.">
        <title>The Global Catalogue of Microorganisms (GCM) 10K type strain sequencing project: providing services to taxonomists for standard genome sequencing and annotation.</title>
        <authorList>
            <consortium name="The Broad Institute Genomics Platform"/>
            <consortium name="The Broad Institute Genome Sequencing Center for Infectious Disease"/>
            <person name="Wu L."/>
            <person name="Ma J."/>
        </authorList>
    </citation>
    <scope>NUCLEOTIDE SEQUENCE [LARGE SCALE GENOMIC DNA]</scope>
    <source>
        <strain evidence="3">CCM 8947</strain>
    </source>
</reference>
<evidence type="ECO:0000313" key="2">
    <source>
        <dbReference type="EMBL" id="MFD1431190.1"/>
    </source>
</evidence>
<keyword evidence="3" id="KW-1185">Reference proteome</keyword>
<dbReference type="InterPro" id="IPR010982">
    <property type="entry name" value="Lambda_DNA-bd_dom_sf"/>
</dbReference>
<gene>
    <name evidence="2" type="ORF">ACFQ47_00515</name>
</gene>
<comment type="caution">
    <text evidence="2">The sequence shown here is derived from an EMBL/GenBank/DDBJ whole genome shotgun (WGS) entry which is preliminary data.</text>
</comment>
<name>A0ABW4CN38_9LACO</name>
<dbReference type="Pfam" id="PF07022">
    <property type="entry name" value="Phage_CI_repr"/>
    <property type="match status" value="1"/>
</dbReference>
<accession>A0ABW4CN38</accession>
<dbReference type="InterPro" id="IPR010744">
    <property type="entry name" value="Phage_CI_N"/>
</dbReference>
<dbReference type="EMBL" id="JBHTOG010000003">
    <property type="protein sequence ID" value="MFD1431190.1"/>
    <property type="molecule type" value="Genomic_DNA"/>
</dbReference>
<organism evidence="2 3">
    <name type="scientific">Lacticaseibacillus yichunensis</name>
    <dbReference type="NCBI Taxonomy" id="2486015"/>
    <lineage>
        <taxon>Bacteria</taxon>
        <taxon>Bacillati</taxon>
        <taxon>Bacillota</taxon>
        <taxon>Bacilli</taxon>
        <taxon>Lactobacillales</taxon>
        <taxon>Lactobacillaceae</taxon>
        <taxon>Lacticaseibacillus</taxon>
    </lineage>
</organism>
<feature type="domain" description="Bacteriophage CI repressor N-terminal" evidence="1">
    <location>
        <begin position="13"/>
        <end position="54"/>
    </location>
</feature>
<proteinExistence type="predicted"/>
<dbReference type="Gene3D" id="1.10.260.40">
    <property type="entry name" value="lambda repressor-like DNA-binding domains"/>
    <property type="match status" value="1"/>
</dbReference>